<evidence type="ECO:0000256" key="2">
    <source>
        <dbReference type="SAM" id="Phobius"/>
    </source>
</evidence>
<evidence type="ECO:0000313" key="4">
    <source>
        <dbReference type="Proteomes" id="UP000291422"/>
    </source>
</evidence>
<name>A0A4Q4NDL2_ALTAL</name>
<feature type="transmembrane region" description="Helical" evidence="2">
    <location>
        <begin position="150"/>
        <end position="173"/>
    </location>
</feature>
<dbReference type="PANTHER" id="PTHR12840">
    <property type="entry name" value="NADH-UBIQUINONE OXIDOREDUCTASE ASHI SUBUNIT"/>
    <property type="match status" value="1"/>
</dbReference>
<keyword evidence="2" id="KW-1133">Transmembrane helix</keyword>
<dbReference type="Pfam" id="PF05821">
    <property type="entry name" value="NDUF_B8"/>
    <property type="match status" value="1"/>
</dbReference>
<sequence>MTDCGSTQSSWTHFSAKHYRGAATELIANDTPILISTNPRNSATTMLPRRIVAARPLARAIVPAVARPRPQFIQIRTALTDAEKSAVELADPNQNGGYINPPAEKRGNRDPYGDYWDKQERRNYGEPCHEDNDILGVLALHDYNHFSPQWGFVLMGTFIATVFGLCAAVGTVYPDKLSAPKTYPDGLEAELGGKGALLARKPGEGW</sequence>
<feature type="region of interest" description="Disordered" evidence="1">
    <location>
        <begin position="91"/>
        <end position="110"/>
    </location>
</feature>
<evidence type="ECO:0000256" key="1">
    <source>
        <dbReference type="SAM" id="MobiDB-lite"/>
    </source>
</evidence>
<reference evidence="4" key="1">
    <citation type="journal article" date="2019" name="bioRxiv">
        <title>Genomics, evolutionary history and diagnostics of the Alternaria alternata species group including apple and Asian pear pathotypes.</title>
        <authorList>
            <person name="Armitage A.D."/>
            <person name="Cockerton H.M."/>
            <person name="Sreenivasaprasad S."/>
            <person name="Woodhall J.W."/>
            <person name="Lane C.R."/>
            <person name="Harrison R.J."/>
            <person name="Clarkson J.P."/>
        </authorList>
    </citation>
    <scope>NUCLEOTIDE SEQUENCE [LARGE SCALE GENOMIC DNA]</scope>
    <source>
        <strain evidence="4">FERA 1177</strain>
    </source>
</reference>
<keyword evidence="2" id="KW-0472">Membrane</keyword>
<dbReference type="Proteomes" id="UP000291422">
    <property type="component" value="Unassembled WGS sequence"/>
</dbReference>
<dbReference type="VEuPathDB" id="FungiDB:CC77DRAFT_1019359"/>
<dbReference type="EMBL" id="PDXD01000017">
    <property type="protein sequence ID" value="RYN74601.1"/>
    <property type="molecule type" value="Genomic_DNA"/>
</dbReference>
<dbReference type="PANTHER" id="PTHR12840:SF1">
    <property type="entry name" value="NADH DEHYDROGENASE [UBIQUINONE] 1 BETA SUBCOMPLEX SUBUNIT 8, MITOCHONDRIAL"/>
    <property type="match status" value="1"/>
</dbReference>
<protein>
    <recommendedName>
        <fullName evidence="5">NADH:ubiquinone oxidoreductase 20.1kD subunit</fullName>
    </recommendedName>
</protein>
<keyword evidence="2" id="KW-0812">Transmembrane</keyword>
<gene>
    <name evidence="3" type="ORF">AA0117_g7040</name>
</gene>
<dbReference type="InterPro" id="IPR008699">
    <property type="entry name" value="NDUFB8"/>
</dbReference>
<evidence type="ECO:0000313" key="3">
    <source>
        <dbReference type="EMBL" id="RYN74601.1"/>
    </source>
</evidence>
<organism evidence="3 4">
    <name type="scientific">Alternaria alternata</name>
    <name type="common">Alternaria rot fungus</name>
    <name type="synonym">Torula alternata</name>
    <dbReference type="NCBI Taxonomy" id="5599"/>
    <lineage>
        <taxon>Eukaryota</taxon>
        <taxon>Fungi</taxon>
        <taxon>Dikarya</taxon>
        <taxon>Ascomycota</taxon>
        <taxon>Pezizomycotina</taxon>
        <taxon>Dothideomycetes</taxon>
        <taxon>Pleosporomycetidae</taxon>
        <taxon>Pleosporales</taxon>
        <taxon>Pleosporineae</taxon>
        <taxon>Pleosporaceae</taxon>
        <taxon>Alternaria</taxon>
        <taxon>Alternaria sect. Alternaria</taxon>
        <taxon>Alternaria alternata complex</taxon>
    </lineage>
</organism>
<accession>A0A4Q4NDL2</accession>
<evidence type="ECO:0008006" key="5">
    <source>
        <dbReference type="Google" id="ProtNLM"/>
    </source>
</evidence>
<dbReference type="AlphaFoldDB" id="A0A4Q4NDL2"/>
<comment type="caution">
    <text evidence="3">The sequence shown here is derived from an EMBL/GenBank/DDBJ whole genome shotgun (WGS) entry which is preliminary data.</text>
</comment>
<dbReference type="GO" id="GO:0005739">
    <property type="term" value="C:mitochondrion"/>
    <property type="evidence" value="ECO:0007669"/>
    <property type="project" value="InterPro"/>
</dbReference>
<proteinExistence type="predicted"/>